<dbReference type="EMBL" id="JAGZGG010000059">
    <property type="protein sequence ID" value="MBS5333762.1"/>
    <property type="molecule type" value="Genomic_DNA"/>
</dbReference>
<dbReference type="InterPro" id="IPR015655">
    <property type="entry name" value="PP2C"/>
</dbReference>
<comment type="caution">
    <text evidence="2">The sequence shown here is derived from an EMBL/GenBank/DDBJ whole genome shotgun (WGS) entry which is preliminary data.</text>
</comment>
<dbReference type="Gene3D" id="1.10.510.10">
    <property type="entry name" value="Transferase(Phosphotransferase) domain 1"/>
    <property type="match status" value="1"/>
</dbReference>
<dbReference type="InterPro" id="IPR011009">
    <property type="entry name" value="Kinase-like_dom_sf"/>
</dbReference>
<reference evidence="2" key="1">
    <citation type="submission" date="2021-02" db="EMBL/GenBank/DDBJ databases">
        <title>Infant gut strain persistence is associated with maternal origin, phylogeny, and functional potential including surface adhesion and iron acquisition.</title>
        <authorList>
            <person name="Lou Y.C."/>
        </authorList>
    </citation>
    <scope>NUCLEOTIDE SEQUENCE</scope>
    <source>
        <strain evidence="2">L3_101_000M1_dasL3_101_000M1_concoct_87</strain>
    </source>
</reference>
<evidence type="ECO:0000313" key="2">
    <source>
        <dbReference type="EMBL" id="MBS5333762.1"/>
    </source>
</evidence>
<dbReference type="AlphaFoldDB" id="A0A943DFP9"/>
<gene>
    <name evidence="2" type="ORF">KHY36_14715</name>
</gene>
<accession>A0A943DFP9</accession>
<dbReference type="Pfam" id="PF13672">
    <property type="entry name" value="PP2C_2"/>
    <property type="match status" value="1"/>
</dbReference>
<evidence type="ECO:0000313" key="3">
    <source>
        <dbReference type="Proteomes" id="UP000759273"/>
    </source>
</evidence>
<feature type="domain" description="PPM-type phosphatase" evidence="1">
    <location>
        <begin position="490"/>
        <end position="725"/>
    </location>
</feature>
<dbReference type="InterPro" id="IPR036457">
    <property type="entry name" value="PPM-type-like_dom_sf"/>
</dbReference>
<sequence>MHPHTATSAILRRGLTIRDLQCPPADADTVTSITIDDTIRAAKGNFGFVYAATGDRELYRECLLAESYAKTQYVSCAIHLRRAFELLAFYTVGRALCTVTPGLTMPEAKVHAKQFYESDPRCFNPKLQLSLVLAGLGYIDVVFNERFAFSDNPAYPGCKKMVDMLFSLYSDASGMAHTGRDGGHRDCSWLLRRFYTAAGMLLQVDVPAADFFPAMDRFLHRYDASVVPLENYYPLSAAVCRQMDVCAAGDSLLCVTDEAEPTFYIAKHVTDDPAVGRDIGSLQSLWRASEQTPENVLMDVGPLGAGEDRYHLFRIVGRPYALSAKVLAGLNSTQKRQIINGIVGSIYTLHHFMPPLPHRGLRPGCYYVCRQGANCRAVLALFSTIKDNTAEKTVYGELNSLLQNVTDRMYIAPELSGGARPGELTKADIYSLGRLIAFVYTGEPRADLDDLRIPCAMVELVQKLTDPDPARRPDIDAVRARLENGGQRLVYAAAACQGTRPRQEDVLLANGTLTARPDYTLADTAPCPAAFAVLDGIGGGYGGAEVAHAAAEALDRAAAPYLHMELADYTQPLAAIFADAERETKRFMAENGYTRSGASAALVIAASRAVYTANLGDSRVYRYTHGALTQLTRDHRFALGGRHELYQYLGASDEDTEISPTIGKIDRVTGERLLLCTDGVSRKLSDEELAAMLTAHPDAGDAAGAIIAAVKSVATDNATVLVVDL</sequence>
<dbReference type="InterPro" id="IPR001932">
    <property type="entry name" value="PPM-type_phosphatase-like_dom"/>
</dbReference>
<protein>
    <submittedName>
        <fullName evidence="2">Protein phosphatase 2C domain-containing protein</fullName>
    </submittedName>
</protein>
<dbReference type="SMART" id="SM00331">
    <property type="entry name" value="PP2C_SIG"/>
    <property type="match status" value="1"/>
</dbReference>
<organism evidence="2 3">
    <name type="scientific">Subdoligranulum variabile</name>
    <dbReference type="NCBI Taxonomy" id="214851"/>
    <lineage>
        <taxon>Bacteria</taxon>
        <taxon>Bacillati</taxon>
        <taxon>Bacillota</taxon>
        <taxon>Clostridia</taxon>
        <taxon>Eubacteriales</taxon>
        <taxon>Oscillospiraceae</taxon>
        <taxon>Subdoligranulum</taxon>
    </lineage>
</organism>
<dbReference type="SUPFAM" id="SSF56112">
    <property type="entry name" value="Protein kinase-like (PK-like)"/>
    <property type="match status" value="1"/>
</dbReference>
<proteinExistence type="predicted"/>
<dbReference type="GO" id="GO:0004722">
    <property type="term" value="F:protein serine/threonine phosphatase activity"/>
    <property type="evidence" value="ECO:0007669"/>
    <property type="project" value="InterPro"/>
</dbReference>
<dbReference type="Proteomes" id="UP000759273">
    <property type="component" value="Unassembled WGS sequence"/>
</dbReference>
<dbReference type="PANTHER" id="PTHR47992">
    <property type="entry name" value="PROTEIN PHOSPHATASE"/>
    <property type="match status" value="1"/>
</dbReference>
<dbReference type="Gene3D" id="3.60.40.10">
    <property type="entry name" value="PPM-type phosphatase domain"/>
    <property type="match status" value="1"/>
</dbReference>
<evidence type="ECO:0000259" key="1">
    <source>
        <dbReference type="PROSITE" id="PS51746"/>
    </source>
</evidence>
<dbReference type="SUPFAM" id="SSF81606">
    <property type="entry name" value="PP2C-like"/>
    <property type="match status" value="1"/>
</dbReference>
<name>A0A943DFP9_9FIRM</name>
<dbReference type="SMART" id="SM00332">
    <property type="entry name" value="PP2Cc"/>
    <property type="match status" value="1"/>
</dbReference>
<dbReference type="PROSITE" id="PS51746">
    <property type="entry name" value="PPM_2"/>
    <property type="match status" value="1"/>
</dbReference>